<proteinExistence type="predicted"/>
<protein>
    <submittedName>
        <fullName evidence="1">Uncharacterized protein</fullName>
    </submittedName>
</protein>
<dbReference type="STRING" id="90262.A0A1X2IYG0"/>
<dbReference type="Proteomes" id="UP000193560">
    <property type="component" value="Unassembled WGS sequence"/>
</dbReference>
<comment type="caution">
    <text evidence="1">The sequence shown here is derived from an EMBL/GenBank/DDBJ whole genome shotgun (WGS) entry which is preliminary data.</text>
</comment>
<gene>
    <name evidence="1" type="ORF">BCR42DRAFT_402703</name>
</gene>
<dbReference type="AlphaFoldDB" id="A0A1X2IYG0"/>
<dbReference type="EMBL" id="MCGE01000002">
    <property type="protein sequence ID" value="ORZ24330.1"/>
    <property type="molecule type" value="Genomic_DNA"/>
</dbReference>
<accession>A0A1X2IYG0</accession>
<dbReference type="OrthoDB" id="533331at2759"/>
<evidence type="ECO:0000313" key="2">
    <source>
        <dbReference type="Proteomes" id="UP000193560"/>
    </source>
</evidence>
<reference evidence="1 2" key="1">
    <citation type="submission" date="2016-07" db="EMBL/GenBank/DDBJ databases">
        <title>Pervasive Adenine N6-methylation of Active Genes in Fungi.</title>
        <authorList>
            <consortium name="DOE Joint Genome Institute"/>
            <person name="Mondo S.J."/>
            <person name="Dannebaum R.O."/>
            <person name="Kuo R.C."/>
            <person name="Labutti K."/>
            <person name="Haridas S."/>
            <person name="Kuo A."/>
            <person name="Salamov A."/>
            <person name="Ahrendt S.R."/>
            <person name="Lipzen A."/>
            <person name="Sullivan W."/>
            <person name="Andreopoulos W.B."/>
            <person name="Clum A."/>
            <person name="Lindquist E."/>
            <person name="Daum C."/>
            <person name="Ramamoorthy G.K."/>
            <person name="Gryganskyi A."/>
            <person name="Culley D."/>
            <person name="Magnuson J.K."/>
            <person name="James T.Y."/>
            <person name="O'Malley M.A."/>
            <person name="Stajich J.E."/>
            <person name="Spatafora J.W."/>
            <person name="Visel A."/>
            <person name="Grigoriev I.V."/>
        </authorList>
    </citation>
    <scope>NUCLEOTIDE SEQUENCE [LARGE SCALE GENOMIC DNA]</scope>
    <source>
        <strain evidence="1 2">NRRL 1336</strain>
    </source>
</reference>
<sequence length="277" mass="31877">MNRLLQTPPLKVLGNASVGKIRQHKQEPLVPNLWSKQTRLDMHMHFHFGQLELVLTKWDRLKLWGLEQEPSTNAFRNQANLIVETIQASWSTYDIKDETEVKDYLSKSDIKTLYSRAVRYIFSNDDQFSNDDGNNSTENNIQSHYHRMALLGQILATCDCIVTSLQEANRLPIAHLLAFLYQCLTIQHQPGLADYRGRIEQRFDEIKNELNPTLSQDQLEWVKTLANDIQTNILCNSPNDQHQFIRGCSSVFDVMKQSTARPQHIPLPLPPLSSSPL</sequence>
<name>A0A1X2IYG0_9FUNG</name>
<organism evidence="1 2">
    <name type="scientific">Absidia repens</name>
    <dbReference type="NCBI Taxonomy" id="90262"/>
    <lineage>
        <taxon>Eukaryota</taxon>
        <taxon>Fungi</taxon>
        <taxon>Fungi incertae sedis</taxon>
        <taxon>Mucoromycota</taxon>
        <taxon>Mucoromycotina</taxon>
        <taxon>Mucoromycetes</taxon>
        <taxon>Mucorales</taxon>
        <taxon>Cunninghamellaceae</taxon>
        <taxon>Absidia</taxon>
    </lineage>
</organism>
<evidence type="ECO:0000313" key="1">
    <source>
        <dbReference type="EMBL" id="ORZ24330.1"/>
    </source>
</evidence>
<keyword evidence="2" id="KW-1185">Reference proteome</keyword>